<keyword evidence="5" id="KW-0256">Endoplasmic reticulum</keyword>
<evidence type="ECO:0000256" key="6">
    <source>
        <dbReference type="ARBA" id="ARBA00022892"/>
    </source>
</evidence>
<comment type="caution">
    <text evidence="11">The sequence shown here is derived from an EMBL/GenBank/DDBJ whole genome shotgun (WGS) entry which is preliminary data.</text>
</comment>
<keyword evidence="8 10" id="KW-1133">Transmembrane helix</keyword>
<comment type="similarity">
    <text evidence="2">Belongs to the USE1 family.</text>
</comment>
<dbReference type="GO" id="GO:0015031">
    <property type="term" value="P:protein transport"/>
    <property type="evidence" value="ECO:0007669"/>
    <property type="project" value="UniProtKB-KW"/>
</dbReference>
<dbReference type="GO" id="GO:0006890">
    <property type="term" value="P:retrograde vesicle-mediated transport, Golgi to endoplasmic reticulum"/>
    <property type="evidence" value="ECO:0007669"/>
    <property type="project" value="TreeGrafter"/>
</dbReference>
<dbReference type="PANTHER" id="PTHR13050">
    <property type="entry name" value="USE1-LIKE PROTEIN"/>
    <property type="match status" value="1"/>
</dbReference>
<comment type="subcellular location">
    <subcellularLocation>
        <location evidence="1">Endoplasmic reticulum membrane</location>
        <topology evidence="1">Single-pass type IV membrane protein</topology>
    </subcellularLocation>
</comment>
<keyword evidence="4 10" id="KW-0812">Transmembrane</keyword>
<dbReference type="PANTHER" id="PTHR13050:SF7">
    <property type="entry name" value="VESICLE TRANSPORT PROTEIN USE1"/>
    <property type="match status" value="1"/>
</dbReference>
<dbReference type="GO" id="GO:0031201">
    <property type="term" value="C:SNARE complex"/>
    <property type="evidence" value="ECO:0007669"/>
    <property type="project" value="TreeGrafter"/>
</dbReference>
<keyword evidence="7" id="KW-0653">Protein transport</keyword>
<organism evidence="11 12">
    <name type="scientific">Thalictrum thalictroides</name>
    <name type="common">Rue-anemone</name>
    <name type="synonym">Anemone thalictroides</name>
    <dbReference type="NCBI Taxonomy" id="46969"/>
    <lineage>
        <taxon>Eukaryota</taxon>
        <taxon>Viridiplantae</taxon>
        <taxon>Streptophyta</taxon>
        <taxon>Embryophyta</taxon>
        <taxon>Tracheophyta</taxon>
        <taxon>Spermatophyta</taxon>
        <taxon>Magnoliopsida</taxon>
        <taxon>Ranunculales</taxon>
        <taxon>Ranunculaceae</taxon>
        <taxon>Thalictroideae</taxon>
        <taxon>Thalictrum</taxon>
    </lineage>
</organism>
<dbReference type="AlphaFoldDB" id="A0A7J6X0S3"/>
<dbReference type="Pfam" id="PF09753">
    <property type="entry name" value="Use1"/>
    <property type="match status" value="1"/>
</dbReference>
<keyword evidence="6" id="KW-0931">ER-Golgi transport</keyword>
<accession>A0A7J6X0S3</accession>
<evidence type="ECO:0000256" key="8">
    <source>
        <dbReference type="ARBA" id="ARBA00022989"/>
    </source>
</evidence>
<evidence type="ECO:0000256" key="9">
    <source>
        <dbReference type="ARBA" id="ARBA00023136"/>
    </source>
</evidence>
<gene>
    <name evidence="11" type="ORF">FRX31_007092</name>
</gene>
<evidence type="ECO:0000313" key="11">
    <source>
        <dbReference type="EMBL" id="KAF5203321.1"/>
    </source>
</evidence>
<evidence type="ECO:0000256" key="3">
    <source>
        <dbReference type="ARBA" id="ARBA00022448"/>
    </source>
</evidence>
<evidence type="ECO:0000256" key="1">
    <source>
        <dbReference type="ARBA" id="ARBA00004163"/>
    </source>
</evidence>
<dbReference type="EMBL" id="JABWDY010006956">
    <property type="protein sequence ID" value="KAF5203321.1"/>
    <property type="molecule type" value="Genomic_DNA"/>
</dbReference>
<keyword evidence="3" id="KW-0813">Transport</keyword>
<evidence type="ECO:0000313" key="12">
    <source>
        <dbReference type="Proteomes" id="UP000554482"/>
    </source>
</evidence>
<evidence type="ECO:0000256" key="7">
    <source>
        <dbReference type="ARBA" id="ARBA00022927"/>
    </source>
</evidence>
<keyword evidence="12" id="KW-1185">Reference proteome</keyword>
<keyword evidence="9 10" id="KW-0472">Membrane</keyword>
<protein>
    <submittedName>
        <fullName evidence="11">Membrane fusion protein use1</fullName>
    </submittedName>
</protein>
<proteinExistence type="inferred from homology"/>
<name>A0A7J6X0S3_THATH</name>
<dbReference type="GO" id="GO:0005484">
    <property type="term" value="F:SNAP receptor activity"/>
    <property type="evidence" value="ECO:0007669"/>
    <property type="project" value="TreeGrafter"/>
</dbReference>
<evidence type="ECO:0000256" key="4">
    <source>
        <dbReference type="ARBA" id="ARBA00022692"/>
    </source>
</evidence>
<dbReference type="InterPro" id="IPR019150">
    <property type="entry name" value="Vesicle_transport_protein_Use1"/>
</dbReference>
<evidence type="ECO:0000256" key="5">
    <source>
        <dbReference type="ARBA" id="ARBA00022824"/>
    </source>
</evidence>
<evidence type="ECO:0000256" key="2">
    <source>
        <dbReference type="ARBA" id="ARBA00007891"/>
    </source>
</evidence>
<evidence type="ECO:0000256" key="10">
    <source>
        <dbReference type="SAM" id="Phobius"/>
    </source>
</evidence>
<feature type="transmembrane region" description="Helical" evidence="10">
    <location>
        <begin position="216"/>
        <end position="235"/>
    </location>
</feature>
<dbReference type="GO" id="GO:0005789">
    <property type="term" value="C:endoplasmic reticulum membrane"/>
    <property type="evidence" value="ECO:0007669"/>
    <property type="project" value="UniProtKB-SubCell"/>
</dbReference>
<dbReference type="Proteomes" id="UP000554482">
    <property type="component" value="Unassembled WGS sequence"/>
</dbReference>
<dbReference type="OrthoDB" id="4506189at2759"/>
<sequence length="238" mass="26691">MGISKTEINLRRLLNAAPRQQNQSKLMHYVTTLRELLEELMDETSPKGLPRISNAIVNDYSEKIEALAAKLASPLSDMPGSLNVDRTGDEQAPLQREKQIHVSPPFVRRRLVSHPKVESVYHDITECYLSKPVKLDAGAQAHIEKHRKFQEDLTDEMVELARKLKGSSLMMDQSLQEAAKLLDSTEKAVAHSLASTGHASAQAMEIYSQGSKTTCATWLIIFMMTCIFFMVVLLIRVT</sequence>
<reference evidence="11 12" key="1">
    <citation type="submission" date="2020-06" db="EMBL/GenBank/DDBJ databases">
        <title>Transcriptomic and genomic resources for Thalictrum thalictroides and T. hernandezii: Facilitating candidate gene discovery in an emerging model plant lineage.</title>
        <authorList>
            <person name="Arias T."/>
            <person name="Riano-Pachon D.M."/>
            <person name="Di Stilio V.S."/>
        </authorList>
    </citation>
    <scope>NUCLEOTIDE SEQUENCE [LARGE SCALE GENOMIC DNA]</scope>
    <source>
        <strain evidence="12">cv. WT478/WT964</strain>
        <tissue evidence="11">Leaves</tissue>
    </source>
</reference>